<evidence type="ECO:0000313" key="3">
    <source>
        <dbReference type="EMBL" id="TFK42963.1"/>
    </source>
</evidence>
<organism evidence="3 4">
    <name type="scientific">Crucibulum laeve</name>
    <dbReference type="NCBI Taxonomy" id="68775"/>
    <lineage>
        <taxon>Eukaryota</taxon>
        <taxon>Fungi</taxon>
        <taxon>Dikarya</taxon>
        <taxon>Basidiomycota</taxon>
        <taxon>Agaricomycotina</taxon>
        <taxon>Agaricomycetes</taxon>
        <taxon>Agaricomycetidae</taxon>
        <taxon>Agaricales</taxon>
        <taxon>Agaricineae</taxon>
        <taxon>Nidulariaceae</taxon>
        <taxon>Crucibulum</taxon>
    </lineage>
</organism>
<keyword evidence="4" id="KW-1185">Reference proteome</keyword>
<dbReference type="STRING" id="68775.A0A5C3MDX0"/>
<feature type="compositionally biased region" description="Basic and acidic residues" evidence="1">
    <location>
        <begin position="12"/>
        <end position="23"/>
    </location>
</feature>
<feature type="transmembrane region" description="Helical" evidence="2">
    <location>
        <begin position="61"/>
        <end position="80"/>
    </location>
</feature>
<proteinExistence type="predicted"/>
<evidence type="ECO:0000313" key="4">
    <source>
        <dbReference type="Proteomes" id="UP000308652"/>
    </source>
</evidence>
<keyword evidence="2" id="KW-0812">Transmembrane</keyword>
<sequence>MSSRGDHRRRDRSWERDDKDRGARYSRGGRGGRGGGSHRDEPRRRSSRSRSPRRDDRDRRGYGVLLTFCTHIYILAYVSMNVIADRRDHRRDDDRGDKGRRDDRRRDDRRDRDYPRDDRREPPRRDDTRDSASRDVPASREPDVRDGASKADSFQQHRAGKQSLLNNAGSLLNTELHRFNNTCTTKLFST</sequence>
<gene>
    <name evidence="3" type="ORF">BDQ12DRAFT_300976</name>
</gene>
<name>A0A5C3MDX0_9AGAR</name>
<feature type="region of interest" description="Disordered" evidence="1">
    <location>
        <begin position="88"/>
        <end position="158"/>
    </location>
</feature>
<reference evidence="3 4" key="1">
    <citation type="journal article" date="2019" name="Nat. Ecol. Evol.">
        <title>Megaphylogeny resolves global patterns of mushroom evolution.</title>
        <authorList>
            <person name="Varga T."/>
            <person name="Krizsan K."/>
            <person name="Foldi C."/>
            <person name="Dima B."/>
            <person name="Sanchez-Garcia M."/>
            <person name="Sanchez-Ramirez S."/>
            <person name="Szollosi G.J."/>
            <person name="Szarkandi J.G."/>
            <person name="Papp V."/>
            <person name="Albert L."/>
            <person name="Andreopoulos W."/>
            <person name="Angelini C."/>
            <person name="Antonin V."/>
            <person name="Barry K.W."/>
            <person name="Bougher N.L."/>
            <person name="Buchanan P."/>
            <person name="Buyck B."/>
            <person name="Bense V."/>
            <person name="Catcheside P."/>
            <person name="Chovatia M."/>
            <person name="Cooper J."/>
            <person name="Damon W."/>
            <person name="Desjardin D."/>
            <person name="Finy P."/>
            <person name="Geml J."/>
            <person name="Haridas S."/>
            <person name="Hughes K."/>
            <person name="Justo A."/>
            <person name="Karasinski D."/>
            <person name="Kautmanova I."/>
            <person name="Kiss B."/>
            <person name="Kocsube S."/>
            <person name="Kotiranta H."/>
            <person name="LaButti K.M."/>
            <person name="Lechner B.E."/>
            <person name="Liimatainen K."/>
            <person name="Lipzen A."/>
            <person name="Lukacs Z."/>
            <person name="Mihaltcheva S."/>
            <person name="Morgado L.N."/>
            <person name="Niskanen T."/>
            <person name="Noordeloos M.E."/>
            <person name="Ohm R.A."/>
            <person name="Ortiz-Santana B."/>
            <person name="Ovrebo C."/>
            <person name="Racz N."/>
            <person name="Riley R."/>
            <person name="Savchenko A."/>
            <person name="Shiryaev A."/>
            <person name="Soop K."/>
            <person name="Spirin V."/>
            <person name="Szebenyi C."/>
            <person name="Tomsovsky M."/>
            <person name="Tulloss R.E."/>
            <person name="Uehling J."/>
            <person name="Grigoriev I.V."/>
            <person name="Vagvolgyi C."/>
            <person name="Papp T."/>
            <person name="Martin F.M."/>
            <person name="Miettinen O."/>
            <person name="Hibbett D.S."/>
            <person name="Nagy L.G."/>
        </authorList>
    </citation>
    <scope>NUCLEOTIDE SEQUENCE [LARGE SCALE GENOMIC DNA]</scope>
    <source>
        <strain evidence="3 4">CBS 166.37</strain>
    </source>
</reference>
<feature type="compositionally biased region" description="Basic and acidic residues" evidence="1">
    <location>
        <begin position="88"/>
        <end position="149"/>
    </location>
</feature>
<feature type="region of interest" description="Disordered" evidence="1">
    <location>
        <begin position="1"/>
        <end position="58"/>
    </location>
</feature>
<keyword evidence="2" id="KW-1133">Transmembrane helix</keyword>
<dbReference type="Proteomes" id="UP000308652">
    <property type="component" value="Unassembled WGS sequence"/>
</dbReference>
<evidence type="ECO:0000256" key="2">
    <source>
        <dbReference type="SAM" id="Phobius"/>
    </source>
</evidence>
<evidence type="ECO:0000256" key="1">
    <source>
        <dbReference type="SAM" id="MobiDB-lite"/>
    </source>
</evidence>
<dbReference type="EMBL" id="ML213592">
    <property type="protein sequence ID" value="TFK42963.1"/>
    <property type="molecule type" value="Genomic_DNA"/>
</dbReference>
<feature type="compositionally biased region" description="Basic residues" evidence="1">
    <location>
        <begin position="1"/>
        <end position="11"/>
    </location>
</feature>
<keyword evidence="2" id="KW-0472">Membrane</keyword>
<protein>
    <submittedName>
        <fullName evidence="3">Uncharacterized protein</fullName>
    </submittedName>
</protein>
<accession>A0A5C3MDX0</accession>
<dbReference type="AlphaFoldDB" id="A0A5C3MDX0"/>